<evidence type="ECO:0000256" key="1">
    <source>
        <dbReference type="SAM" id="Phobius"/>
    </source>
</evidence>
<keyword evidence="1" id="KW-1133">Transmembrane helix</keyword>
<keyword evidence="1" id="KW-0812">Transmembrane</keyword>
<reference evidence="2" key="2">
    <citation type="journal article" date="2015" name="Fish Shellfish Immunol.">
        <title>Early steps in the European eel (Anguilla anguilla)-Vibrio vulnificus interaction in the gills: Role of the RtxA13 toxin.</title>
        <authorList>
            <person name="Callol A."/>
            <person name="Pajuelo D."/>
            <person name="Ebbesson L."/>
            <person name="Teles M."/>
            <person name="MacKenzie S."/>
            <person name="Amaro C."/>
        </authorList>
    </citation>
    <scope>NUCLEOTIDE SEQUENCE</scope>
</reference>
<keyword evidence="1" id="KW-0472">Membrane</keyword>
<sequence length="70" mass="8196">MNMKIVVPCPLCTASGVHSIYIYMKQRYVVALFSMLIIALFTLLHLSTKNTFFPIKFQNTYLYVKLYLLK</sequence>
<protein>
    <submittedName>
        <fullName evidence="2">Uncharacterized protein</fullName>
    </submittedName>
</protein>
<dbReference type="EMBL" id="GBXM01047871">
    <property type="protein sequence ID" value="JAH60706.1"/>
    <property type="molecule type" value="Transcribed_RNA"/>
</dbReference>
<dbReference type="AlphaFoldDB" id="A0A0E9U4E9"/>
<reference evidence="2" key="1">
    <citation type="submission" date="2014-11" db="EMBL/GenBank/DDBJ databases">
        <authorList>
            <person name="Amaro Gonzalez C."/>
        </authorList>
    </citation>
    <scope>NUCLEOTIDE SEQUENCE</scope>
</reference>
<name>A0A0E9U4E9_ANGAN</name>
<proteinExistence type="predicted"/>
<organism evidence="2">
    <name type="scientific">Anguilla anguilla</name>
    <name type="common">European freshwater eel</name>
    <name type="synonym">Muraena anguilla</name>
    <dbReference type="NCBI Taxonomy" id="7936"/>
    <lineage>
        <taxon>Eukaryota</taxon>
        <taxon>Metazoa</taxon>
        <taxon>Chordata</taxon>
        <taxon>Craniata</taxon>
        <taxon>Vertebrata</taxon>
        <taxon>Euteleostomi</taxon>
        <taxon>Actinopterygii</taxon>
        <taxon>Neopterygii</taxon>
        <taxon>Teleostei</taxon>
        <taxon>Anguilliformes</taxon>
        <taxon>Anguillidae</taxon>
        <taxon>Anguilla</taxon>
    </lineage>
</organism>
<accession>A0A0E9U4E9</accession>
<feature type="transmembrane region" description="Helical" evidence="1">
    <location>
        <begin position="29"/>
        <end position="46"/>
    </location>
</feature>
<evidence type="ECO:0000313" key="2">
    <source>
        <dbReference type="EMBL" id="JAH60706.1"/>
    </source>
</evidence>